<evidence type="ECO:0000259" key="1">
    <source>
        <dbReference type="Pfam" id="PF23635"/>
    </source>
</evidence>
<proteinExistence type="predicted"/>
<organism evidence="2">
    <name type="scientific">Triticum aestivum</name>
    <name type="common">Wheat</name>
    <dbReference type="NCBI Taxonomy" id="4565"/>
    <lineage>
        <taxon>Eukaryota</taxon>
        <taxon>Viridiplantae</taxon>
        <taxon>Streptophyta</taxon>
        <taxon>Embryophyta</taxon>
        <taxon>Tracheophyta</taxon>
        <taxon>Spermatophyta</taxon>
        <taxon>Magnoliopsida</taxon>
        <taxon>Liliopsida</taxon>
        <taxon>Poales</taxon>
        <taxon>Poaceae</taxon>
        <taxon>BOP clade</taxon>
        <taxon>Pooideae</taxon>
        <taxon>Triticodae</taxon>
        <taxon>Triticeae</taxon>
        <taxon>Triticinae</taxon>
        <taxon>Triticum</taxon>
    </lineage>
</organism>
<feature type="domain" description="F-box protein AT5G49610-like beta-propeller" evidence="1">
    <location>
        <begin position="2"/>
        <end position="136"/>
    </location>
</feature>
<reference evidence="2" key="1">
    <citation type="submission" date="2018-08" db="EMBL/GenBank/DDBJ databases">
        <authorList>
            <person name="Rossello M."/>
        </authorList>
    </citation>
    <scope>NUCLEOTIDE SEQUENCE [LARGE SCALE GENOMIC DNA]</scope>
    <source>
        <strain evidence="2">cv. Chinese Spring</strain>
    </source>
</reference>
<dbReference type="PANTHER" id="PTHR33186:SF13">
    <property type="entry name" value="OS10G0138300 PROTEIN"/>
    <property type="match status" value="1"/>
</dbReference>
<keyword evidence="3" id="KW-1185">Reference proteome</keyword>
<dbReference type="Pfam" id="PF23635">
    <property type="entry name" value="Beta-prop_AT5G49610-like"/>
    <property type="match status" value="1"/>
</dbReference>
<dbReference type="OMA" id="MQISHYH"/>
<dbReference type="EnsemblPlants" id="TraesCSU02G120400.1">
    <property type="protein sequence ID" value="TraesCSU02G120400.1"/>
    <property type="gene ID" value="TraesCSU02G120400"/>
</dbReference>
<dbReference type="Gramene" id="TraesCAD_scaffold_091449_01G000100.1">
    <property type="protein sequence ID" value="TraesCAD_scaffold_091449_01G000100.1"/>
    <property type="gene ID" value="TraesCAD_scaffold_091449_01G000100"/>
</dbReference>
<dbReference type="Gramene" id="TraesCLE_scaffold_160803_01G000100.1">
    <property type="protein sequence ID" value="TraesCLE_scaffold_160803_01G000100.1"/>
    <property type="gene ID" value="TraesCLE_scaffold_160803_01G000100"/>
</dbReference>
<dbReference type="PANTHER" id="PTHR33186">
    <property type="entry name" value="OS10G0136150 PROTEIN-RELATED"/>
    <property type="match status" value="1"/>
</dbReference>
<dbReference type="Proteomes" id="UP000019116">
    <property type="component" value="Chromosome Un"/>
</dbReference>
<reference evidence="2" key="2">
    <citation type="submission" date="2018-10" db="UniProtKB">
        <authorList>
            <consortium name="EnsemblPlants"/>
        </authorList>
    </citation>
    <scope>IDENTIFICATION</scope>
</reference>
<dbReference type="STRING" id="4565.A0A3B6U6I5"/>
<dbReference type="InterPro" id="IPR056594">
    <property type="entry name" value="AT5G49610-like_b-prop"/>
</dbReference>
<evidence type="ECO:0000313" key="2">
    <source>
        <dbReference type="EnsemblPlants" id="TraesCSU02G120400.1"/>
    </source>
</evidence>
<dbReference type="Gramene" id="TraesCSU03G0109200.1">
    <property type="protein sequence ID" value="TraesCSU03G0109200.1.CDS"/>
    <property type="gene ID" value="TraesCSU03G0109200"/>
</dbReference>
<dbReference type="Gramene" id="TraesCSU02G120400.1">
    <property type="protein sequence ID" value="TraesCSU02G120400.1"/>
    <property type="gene ID" value="TraesCSU02G120400"/>
</dbReference>
<dbReference type="OrthoDB" id="675053at2759"/>
<evidence type="ECO:0000313" key="3">
    <source>
        <dbReference type="Proteomes" id="UP000019116"/>
    </source>
</evidence>
<accession>A0A3B6U6I5</accession>
<sequence length="167" mass="18945">MVGGSLYWLLTENLSILEFDLEKQRLAVISVPVKKYSHCRFSIMRAAGGGLGFLFLPDYDAQLWKRHTDCDGVASWVLERTIELHKLLSMNSEEGRGPLMIAGFAEYNNVVFLWTVVDLFMVELQSLKFKKLFEADVLSCRHPFESVYVAERGTVGGHNGAELLRNE</sequence>
<dbReference type="Gramene" id="TraesWEE_scaffold_074060_01G000300.1">
    <property type="protein sequence ID" value="TraesWEE_scaffold_074060_01G000300.1"/>
    <property type="gene ID" value="TraesWEE_scaffold_074060_01G000300"/>
</dbReference>
<dbReference type="Gramene" id="TraesROB_scaffold_074837_01G000300.1">
    <property type="protein sequence ID" value="TraesROB_scaffold_074837_01G000300.1"/>
    <property type="gene ID" value="TraesROB_scaffold_074837_01G000300"/>
</dbReference>
<protein>
    <recommendedName>
        <fullName evidence="1">F-box protein AT5G49610-like beta-propeller domain-containing protein</fullName>
    </recommendedName>
</protein>
<name>A0A3B6U6I5_WHEAT</name>
<dbReference type="AlphaFoldDB" id="A0A3B6U6I5"/>